<dbReference type="InterPro" id="IPR006195">
    <property type="entry name" value="aa-tRNA-synth_II"/>
</dbReference>
<feature type="coiled-coil region" evidence="14">
    <location>
        <begin position="71"/>
        <end position="98"/>
    </location>
</feature>
<evidence type="ECO:0000256" key="7">
    <source>
        <dbReference type="ARBA" id="ARBA00022741"/>
    </source>
</evidence>
<keyword evidence="10 13" id="KW-0648">Protein biosynthesis</keyword>
<reference evidence="16 17" key="1">
    <citation type="submission" date="2024-07" db="EMBL/GenBank/DDBJ databases">
        <title>Draft Genome Sequence of Ferrimicrobium acidiphilum Strain YE2023, Isolated from a Pulp of Bioleach Reactor.</title>
        <authorList>
            <person name="Elkina Y.A."/>
            <person name="Bulaeva A.G."/>
            <person name="Beletsky A.V."/>
            <person name="Mardanov A.V."/>
        </authorList>
    </citation>
    <scope>NUCLEOTIDE SEQUENCE [LARGE SCALE GENOMIC DNA]</scope>
    <source>
        <strain evidence="16 17">YE2023</strain>
    </source>
</reference>
<dbReference type="SUPFAM" id="SSF46589">
    <property type="entry name" value="tRNA-binding arm"/>
    <property type="match status" value="1"/>
</dbReference>
<comment type="subunit">
    <text evidence="3 13">Tetramer of two alpha and two beta subunits.</text>
</comment>
<dbReference type="Pfam" id="PF02912">
    <property type="entry name" value="Phe_tRNA-synt_N"/>
    <property type="match status" value="1"/>
</dbReference>
<sequence length="356" mass="39620">MAEIDASLEELTDFCARSATMLQTARTTEELVAIKEQIHARTSPLATLSKAMRNLPPKDRPRVGSMLHEARAELEAALKAAETRVNELELSARLAAEHDDIANYLYPGRLRGTGALHLITQTRMILEDLFTSMGFMVAEGPEVETEFHNFEALNIPKYHPARANQDSFYLNYGEPESTLLRTHTSPVQIRLMQSRTPPIYAVVPGRVYRRDTPDARHTPAFHQLEALVVDRGISFAHLKATIETFTRAYFGPGIQARLRPAYFPFTEPSAEFEITCTICGGDGCRTCSGTGWIELGGSGMVHPKVFAHVGIDPEEYSGFAFGFGIDRLAQMKVALKDMRILPDNDLRVLAQMRGVL</sequence>
<keyword evidence="14" id="KW-0175">Coiled coil</keyword>
<evidence type="ECO:0000256" key="4">
    <source>
        <dbReference type="ARBA" id="ARBA00022490"/>
    </source>
</evidence>
<keyword evidence="5 13" id="KW-0436">Ligase</keyword>
<dbReference type="Gene3D" id="3.30.930.10">
    <property type="entry name" value="Bira Bifunctional Protein, Domain 2"/>
    <property type="match status" value="1"/>
</dbReference>
<keyword evidence="9 13" id="KW-0460">Magnesium</keyword>
<feature type="domain" description="Aminoacyl-transfer RNA synthetases class-II family profile" evidence="15">
    <location>
        <begin position="126"/>
        <end position="342"/>
    </location>
</feature>
<keyword evidence="7 13" id="KW-0547">Nucleotide-binding</keyword>
<evidence type="ECO:0000256" key="2">
    <source>
        <dbReference type="ARBA" id="ARBA00010207"/>
    </source>
</evidence>
<proteinExistence type="inferred from homology"/>
<gene>
    <name evidence="13 16" type="primary">pheS</name>
    <name evidence="16" type="ORF">AB6A68_02405</name>
</gene>
<dbReference type="InterPro" id="IPR022911">
    <property type="entry name" value="Phe_tRNA_ligase_alpha1_bac"/>
</dbReference>
<evidence type="ECO:0000256" key="12">
    <source>
        <dbReference type="ARBA" id="ARBA00049255"/>
    </source>
</evidence>
<evidence type="ECO:0000256" key="9">
    <source>
        <dbReference type="ARBA" id="ARBA00022842"/>
    </source>
</evidence>
<comment type="caution">
    <text evidence="16">The sequence shown here is derived from an EMBL/GenBank/DDBJ whole genome shotgun (WGS) entry which is preliminary data.</text>
</comment>
<dbReference type="NCBIfam" id="TIGR00468">
    <property type="entry name" value="pheS"/>
    <property type="match status" value="1"/>
</dbReference>
<evidence type="ECO:0000256" key="1">
    <source>
        <dbReference type="ARBA" id="ARBA00004496"/>
    </source>
</evidence>
<dbReference type="PROSITE" id="PS50862">
    <property type="entry name" value="AA_TRNA_LIGASE_II"/>
    <property type="match status" value="1"/>
</dbReference>
<dbReference type="EMBL" id="JBFSHR010000005">
    <property type="protein sequence ID" value="MEX6428689.1"/>
    <property type="molecule type" value="Genomic_DNA"/>
</dbReference>
<evidence type="ECO:0000259" key="15">
    <source>
        <dbReference type="PROSITE" id="PS50862"/>
    </source>
</evidence>
<organism evidence="16 17">
    <name type="scientific">Ferrimicrobium acidiphilum</name>
    <dbReference type="NCBI Taxonomy" id="121039"/>
    <lineage>
        <taxon>Bacteria</taxon>
        <taxon>Bacillati</taxon>
        <taxon>Actinomycetota</taxon>
        <taxon>Acidimicrobiia</taxon>
        <taxon>Acidimicrobiales</taxon>
        <taxon>Acidimicrobiaceae</taxon>
        <taxon>Ferrimicrobium</taxon>
    </lineage>
</organism>
<dbReference type="PANTHER" id="PTHR11538:SF41">
    <property type="entry name" value="PHENYLALANINE--TRNA LIGASE, MITOCHONDRIAL"/>
    <property type="match status" value="1"/>
</dbReference>
<dbReference type="InterPro" id="IPR045864">
    <property type="entry name" value="aa-tRNA-synth_II/BPL/LPL"/>
</dbReference>
<evidence type="ECO:0000256" key="8">
    <source>
        <dbReference type="ARBA" id="ARBA00022840"/>
    </source>
</evidence>
<dbReference type="InterPro" id="IPR010978">
    <property type="entry name" value="tRNA-bd_arm"/>
</dbReference>
<keyword evidence="17" id="KW-1185">Reference proteome</keyword>
<dbReference type="SUPFAM" id="SSF55681">
    <property type="entry name" value="Class II aaRS and biotin synthetases"/>
    <property type="match status" value="1"/>
</dbReference>
<comment type="similarity">
    <text evidence="2 13">Belongs to the class-II aminoacyl-tRNA synthetase family. Phe-tRNA synthetase alpha subunit type 1 subfamily.</text>
</comment>
<dbReference type="InterPro" id="IPR002319">
    <property type="entry name" value="Phenylalanyl-tRNA_Synthase"/>
</dbReference>
<keyword evidence="4 13" id="KW-0963">Cytoplasm</keyword>
<keyword evidence="11 13" id="KW-0030">Aminoacyl-tRNA synthetase</keyword>
<protein>
    <recommendedName>
        <fullName evidence="13">Phenylalanine--tRNA ligase alpha subunit</fullName>
        <ecNumber evidence="13">6.1.1.20</ecNumber>
    </recommendedName>
    <alternativeName>
        <fullName evidence="13">Phenylalanyl-tRNA synthetase alpha subunit</fullName>
        <shortName evidence="13">PheRS</shortName>
    </alternativeName>
</protein>
<keyword evidence="6 13" id="KW-0479">Metal-binding</keyword>
<dbReference type="GO" id="GO:0004826">
    <property type="term" value="F:phenylalanine-tRNA ligase activity"/>
    <property type="evidence" value="ECO:0007669"/>
    <property type="project" value="UniProtKB-EC"/>
</dbReference>
<evidence type="ECO:0000313" key="16">
    <source>
        <dbReference type="EMBL" id="MEX6428689.1"/>
    </source>
</evidence>
<keyword evidence="8 13" id="KW-0067">ATP-binding</keyword>
<dbReference type="Pfam" id="PF01409">
    <property type="entry name" value="tRNA-synt_2d"/>
    <property type="match status" value="1"/>
</dbReference>
<name>A0ABV3XZG1_9ACTN</name>
<evidence type="ECO:0000256" key="6">
    <source>
        <dbReference type="ARBA" id="ARBA00022723"/>
    </source>
</evidence>
<evidence type="ECO:0000256" key="14">
    <source>
        <dbReference type="SAM" id="Coils"/>
    </source>
</evidence>
<dbReference type="PANTHER" id="PTHR11538">
    <property type="entry name" value="PHENYLALANYL-TRNA SYNTHETASE"/>
    <property type="match status" value="1"/>
</dbReference>
<evidence type="ECO:0000256" key="5">
    <source>
        <dbReference type="ARBA" id="ARBA00022598"/>
    </source>
</evidence>
<dbReference type="EC" id="6.1.1.20" evidence="13"/>
<comment type="subcellular location">
    <subcellularLocation>
        <location evidence="1 13">Cytoplasm</location>
    </subcellularLocation>
</comment>
<accession>A0ABV3XZG1</accession>
<dbReference type="CDD" id="cd00496">
    <property type="entry name" value="PheRS_alpha_core"/>
    <property type="match status" value="1"/>
</dbReference>
<dbReference type="InterPro" id="IPR004188">
    <property type="entry name" value="Phe-tRNA_ligase_II_N"/>
</dbReference>
<evidence type="ECO:0000256" key="13">
    <source>
        <dbReference type="HAMAP-Rule" id="MF_00281"/>
    </source>
</evidence>
<evidence type="ECO:0000313" key="17">
    <source>
        <dbReference type="Proteomes" id="UP001560267"/>
    </source>
</evidence>
<evidence type="ECO:0000256" key="11">
    <source>
        <dbReference type="ARBA" id="ARBA00023146"/>
    </source>
</evidence>
<dbReference type="Proteomes" id="UP001560267">
    <property type="component" value="Unassembled WGS sequence"/>
</dbReference>
<comment type="cofactor">
    <cofactor evidence="13">
        <name>Mg(2+)</name>
        <dbReference type="ChEBI" id="CHEBI:18420"/>
    </cofactor>
    <text evidence="13">Binds 2 magnesium ions per tetramer.</text>
</comment>
<dbReference type="HAMAP" id="MF_00281">
    <property type="entry name" value="Phe_tRNA_synth_alpha1"/>
    <property type="match status" value="1"/>
</dbReference>
<evidence type="ECO:0000256" key="3">
    <source>
        <dbReference type="ARBA" id="ARBA00011209"/>
    </source>
</evidence>
<comment type="catalytic activity">
    <reaction evidence="12 13">
        <text>tRNA(Phe) + L-phenylalanine + ATP = L-phenylalanyl-tRNA(Phe) + AMP + diphosphate + H(+)</text>
        <dbReference type="Rhea" id="RHEA:19413"/>
        <dbReference type="Rhea" id="RHEA-COMP:9668"/>
        <dbReference type="Rhea" id="RHEA-COMP:9699"/>
        <dbReference type="ChEBI" id="CHEBI:15378"/>
        <dbReference type="ChEBI" id="CHEBI:30616"/>
        <dbReference type="ChEBI" id="CHEBI:33019"/>
        <dbReference type="ChEBI" id="CHEBI:58095"/>
        <dbReference type="ChEBI" id="CHEBI:78442"/>
        <dbReference type="ChEBI" id="CHEBI:78531"/>
        <dbReference type="ChEBI" id="CHEBI:456215"/>
        <dbReference type="EC" id="6.1.1.20"/>
    </reaction>
</comment>
<evidence type="ECO:0000256" key="10">
    <source>
        <dbReference type="ARBA" id="ARBA00022917"/>
    </source>
</evidence>
<feature type="binding site" evidence="13">
    <location>
        <position position="267"/>
    </location>
    <ligand>
        <name>Mg(2+)</name>
        <dbReference type="ChEBI" id="CHEBI:18420"/>
        <note>shared with beta subunit</note>
    </ligand>
</feature>
<dbReference type="InterPro" id="IPR004529">
    <property type="entry name" value="Phe-tRNA-synth_IIc_asu"/>
</dbReference>
<dbReference type="RefSeq" id="WP_298384738.1">
    <property type="nucleotide sequence ID" value="NZ_JBFSHR010000005.1"/>
</dbReference>